<dbReference type="PANTHER" id="PTHR21110">
    <property type="entry name" value="PHOSPHOPENTOMUTASE"/>
    <property type="match status" value="1"/>
</dbReference>
<feature type="binding site" evidence="4">
    <location>
        <position position="358"/>
    </location>
    <ligand>
        <name>Mn(2+)</name>
        <dbReference type="ChEBI" id="CHEBI:29035"/>
        <label>2</label>
    </ligand>
</feature>
<evidence type="ECO:0000256" key="1">
    <source>
        <dbReference type="ARBA" id="ARBA00010373"/>
    </source>
</evidence>
<organism evidence="7 8">
    <name type="scientific">Vibrio tritonius</name>
    <dbReference type="NCBI Taxonomy" id="1435069"/>
    <lineage>
        <taxon>Bacteria</taxon>
        <taxon>Pseudomonadati</taxon>
        <taxon>Pseudomonadota</taxon>
        <taxon>Gammaproteobacteria</taxon>
        <taxon>Vibrionales</taxon>
        <taxon>Vibrionaceae</taxon>
        <taxon>Vibrio</taxon>
    </lineage>
</organism>
<dbReference type="PANTHER" id="PTHR21110:SF0">
    <property type="entry name" value="PHOSPHOPENTOMUTASE"/>
    <property type="match status" value="1"/>
</dbReference>
<keyword evidence="2 4" id="KW-0479">Metal-binding</keyword>
<dbReference type="NCBIfam" id="NF003766">
    <property type="entry name" value="PRK05362.1"/>
    <property type="match status" value="1"/>
</dbReference>
<evidence type="ECO:0000259" key="6">
    <source>
        <dbReference type="Pfam" id="PF01676"/>
    </source>
</evidence>
<comment type="function">
    <text evidence="4">Isomerase that catalyzes the conversion of deoxy-ribose 1-phosphate (dRib-1-P) and ribose 1-phosphate (Rib-1-P) to deoxy-ribose 5-phosphate (dRib-5-P) and ribose 5-phosphate (Rib-5-P), respectively.</text>
</comment>
<dbReference type="Gene3D" id="3.30.70.1250">
    <property type="entry name" value="Phosphopentomutase"/>
    <property type="match status" value="1"/>
</dbReference>
<comment type="subcellular location">
    <subcellularLocation>
        <location evidence="4">Cytoplasm</location>
    </subcellularLocation>
</comment>
<evidence type="ECO:0000313" key="8">
    <source>
        <dbReference type="Proteomes" id="UP001199044"/>
    </source>
</evidence>
<dbReference type="SUPFAM" id="SSF53649">
    <property type="entry name" value="Alkaline phosphatase-like"/>
    <property type="match status" value="1"/>
</dbReference>
<evidence type="ECO:0000256" key="3">
    <source>
        <dbReference type="ARBA" id="ARBA00023211"/>
    </source>
</evidence>
<dbReference type="Gene3D" id="3.40.720.10">
    <property type="entry name" value="Alkaline Phosphatase, subunit A"/>
    <property type="match status" value="1"/>
</dbReference>
<evidence type="ECO:0000256" key="4">
    <source>
        <dbReference type="HAMAP-Rule" id="MF_00740"/>
    </source>
</evidence>
<accession>A0ABS7YRJ4</accession>
<keyword evidence="3 4" id="KW-0464">Manganese</keyword>
<comment type="catalytic activity">
    <reaction evidence="4">
        <text>2-deoxy-alpha-D-ribose 1-phosphate = 2-deoxy-D-ribose 5-phosphate</text>
        <dbReference type="Rhea" id="RHEA:27658"/>
        <dbReference type="ChEBI" id="CHEBI:57259"/>
        <dbReference type="ChEBI" id="CHEBI:62877"/>
        <dbReference type="EC" id="5.4.2.7"/>
    </reaction>
</comment>
<dbReference type="InterPro" id="IPR017850">
    <property type="entry name" value="Alkaline_phosphatase_core_sf"/>
</dbReference>
<proteinExistence type="inferred from homology"/>
<protein>
    <recommendedName>
        <fullName evidence="4 5">Phosphopentomutase</fullName>
        <ecNumber evidence="4 5">5.4.2.7</ecNumber>
    </recommendedName>
    <alternativeName>
        <fullName evidence="4">Phosphodeoxyribomutase</fullName>
    </alternativeName>
</protein>
<dbReference type="GO" id="GO:0008973">
    <property type="term" value="F:phosphopentomutase activity"/>
    <property type="evidence" value="ECO:0007669"/>
    <property type="project" value="UniProtKB-EC"/>
</dbReference>
<comment type="cofactor">
    <cofactor evidence="4">
        <name>Mn(2+)</name>
        <dbReference type="ChEBI" id="CHEBI:29035"/>
    </cofactor>
    <text evidence="4">Binds 2 manganese ions.</text>
</comment>
<dbReference type="EMBL" id="JAIWIU010000076">
    <property type="protein sequence ID" value="MCA2016895.1"/>
    <property type="molecule type" value="Genomic_DNA"/>
</dbReference>
<feature type="binding site" evidence="4">
    <location>
        <position position="305"/>
    </location>
    <ligand>
        <name>Mn(2+)</name>
        <dbReference type="ChEBI" id="CHEBI:29035"/>
        <label>2</label>
    </ligand>
</feature>
<dbReference type="PIRSF" id="PIRSF001491">
    <property type="entry name" value="Ppentomutase"/>
    <property type="match status" value="1"/>
</dbReference>
<dbReference type="Pfam" id="PF01676">
    <property type="entry name" value="Metalloenzyme"/>
    <property type="match status" value="1"/>
</dbReference>
<evidence type="ECO:0000313" key="7">
    <source>
        <dbReference type="EMBL" id="MCA2016895.1"/>
    </source>
</evidence>
<dbReference type="EC" id="5.4.2.7" evidence="4 5"/>
<dbReference type="HAMAP" id="MF_00740">
    <property type="entry name" value="Phosphopentomut"/>
    <property type="match status" value="1"/>
</dbReference>
<reference evidence="8" key="1">
    <citation type="submission" date="2023-07" db="EMBL/GenBank/DDBJ databases">
        <title>Molecular identification of indigenous halophilic bacteria isolated from red sea cost, biodegradation of synthetic dyes and assessment of degraded metabolite toxicity.</title>
        <authorList>
            <person name="Chaieb K."/>
            <person name="Altayb H.N."/>
        </authorList>
    </citation>
    <scope>NUCLEOTIDE SEQUENCE [LARGE SCALE GENOMIC DNA]</scope>
    <source>
        <strain evidence="8">K20</strain>
    </source>
</reference>
<dbReference type="CDD" id="cd16009">
    <property type="entry name" value="PPM"/>
    <property type="match status" value="1"/>
</dbReference>
<feature type="binding site" evidence="4">
    <location>
        <position position="310"/>
    </location>
    <ligand>
        <name>Mn(2+)</name>
        <dbReference type="ChEBI" id="CHEBI:29035"/>
        <label>2</label>
    </ligand>
</feature>
<keyword evidence="4 7" id="KW-0413">Isomerase</keyword>
<feature type="binding site" evidence="4">
    <location>
        <position position="10"/>
    </location>
    <ligand>
        <name>Mn(2+)</name>
        <dbReference type="ChEBI" id="CHEBI:29035"/>
        <label>1</label>
    </ligand>
</feature>
<evidence type="ECO:0000256" key="5">
    <source>
        <dbReference type="NCBIfam" id="TIGR01696"/>
    </source>
</evidence>
<gene>
    <name evidence="4" type="primary">deoB</name>
    <name evidence="7" type="ORF">LDJ79_12290</name>
</gene>
<dbReference type="InterPro" id="IPR006124">
    <property type="entry name" value="Metalloenzyme"/>
</dbReference>
<comment type="caution">
    <text evidence="7">The sequence shown here is derived from an EMBL/GenBank/DDBJ whole genome shotgun (WGS) entry which is preliminary data.</text>
</comment>
<feature type="binding site" evidence="4">
    <location>
        <position position="346"/>
    </location>
    <ligand>
        <name>Mn(2+)</name>
        <dbReference type="ChEBI" id="CHEBI:29035"/>
        <label>1</label>
    </ligand>
</feature>
<dbReference type="NCBIfam" id="TIGR01696">
    <property type="entry name" value="deoB"/>
    <property type="match status" value="1"/>
</dbReference>
<name>A0ABS7YRJ4_9VIBR</name>
<dbReference type="RefSeq" id="WP_225250769.1">
    <property type="nucleotide sequence ID" value="NZ_JAIWIU010000076.1"/>
</dbReference>
<dbReference type="SUPFAM" id="SSF143856">
    <property type="entry name" value="DeoB insert domain-like"/>
    <property type="match status" value="1"/>
</dbReference>
<keyword evidence="8" id="KW-1185">Reference proteome</keyword>
<evidence type="ECO:0000256" key="2">
    <source>
        <dbReference type="ARBA" id="ARBA00022723"/>
    </source>
</evidence>
<comment type="similarity">
    <text evidence="1 4">Belongs to the phosphopentomutase family.</text>
</comment>
<dbReference type="InterPro" id="IPR010045">
    <property type="entry name" value="DeoB"/>
</dbReference>
<sequence>MKRAIILVLDSFGIGATADADAFGDVGADTLGHIAEQCALGQADNEQRQGPLTLPNLSKLGLGLAHQESTGTFAAGLDERVDVIGAYGHAAELSSGKDTPSGHWEIAGVPVLFDWGYFTNKTDSFPAELLERIVARAQLPGYLGNCHASGTQVLDDLGEEHMVTGKPIFYTSADSVFQIACHEETFGLDNLMTLCQIVREELADYNIGRVIARPFTGKKSGEFARTGNRRDLSVEPPAATVLQKLVSEKQGHVVSIGKIADIYAHCGITHKVKATGIPALFDATLEQVKSAGNNTIVFTNFVDFDSSYGHRRDVAGYAQALEYFDRRLPELLAMLAPEDVLILTADHGCDPTWPGTDHTREHIPVLVYGPNVAPGSLGLRDTFADIGQSLATYFQLSPMEYGKSFLPQAASV</sequence>
<dbReference type="InterPro" id="IPR024052">
    <property type="entry name" value="Phosphopentomutase_DeoB_cap_sf"/>
</dbReference>
<feature type="binding site" evidence="4">
    <location>
        <position position="347"/>
    </location>
    <ligand>
        <name>Mn(2+)</name>
        <dbReference type="ChEBI" id="CHEBI:29035"/>
        <label>1</label>
    </ligand>
</feature>
<comment type="pathway">
    <text evidence="4">Carbohydrate degradation; 2-deoxy-D-ribose 1-phosphate degradation; D-glyceraldehyde 3-phosphate and acetaldehyde from 2-deoxy-alpha-D-ribose 1-phosphate: step 1/2.</text>
</comment>
<comment type="catalytic activity">
    <reaction evidence="4">
        <text>alpha-D-ribose 1-phosphate = D-ribose 5-phosphate</text>
        <dbReference type="Rhea" id="RHEA:18793"/>
        <dbReference type="ChEBI" id="CHEBI:57720"/>
        <dbReference type="ChEBI" id="CHEBI:78346"/>
        <dbReference type="EC" id="5.4.2.7"/>
    </reaction>
</comment>
<feature type="domain" description="Metalloenzyme" evidence="6">
    <location>
        <begin position="2"/>
        <end position="397"/>
    </location>
</feature>
<dbReference type="Proteomes" id="UP001199044">
    <property type="component" value="Unassembled WGS sequence"/>
</dbReference>
<keyword evidence="4" id="KW-0963">Cytoplasm</keyword>